<comment type="caution">
    <text evidence="1">The sequence shown here is derived from an EMBL/GenBank/DDBJ whole genome shotgun (WGS) entry which is preliminary data.</text>
</comment>
<sequence length="121" mass="13470">TACICLSAAVAKEISPDFLALPLPQGQGRHVYVGVGATPNDMSWIQQQEKHLDVRFLPVMVQPHPAWALQLRQIAEDTGGAFYPNVAWIRDGMRMRLNVASHPIFKTGLDSVFHVRGRHDT</sequence>
<keyword evidence="2" id="KW-1185">Reference proteome</keyword>
<feature type="non-terminal residue" evidence="1">
    <location>
        <position position="121"/>
    </location>
</feature>
<feature type="non-terminal residue" evidence="1">
    <location>
        <position position="1"/>
    </location>
</feature>
<accession>A0AA36JPE8</accession>
<dbReference type="EMBL" id="CAUJNA010003797">
    <property type="protein sequence ID" value="CAJ1409975.1"/>
    <property type="molecule type" value="Genomic_DNA"/>
</dbReference>
<evidence type="ECO:0000313" key="2">
    <source>
        <dbReference type="Proteomes" id="UP001178507"/>
    </source>
</evidence>
<proteinExistence type="predicted"/>
<dbReference type="Proteomes" id="UP001178507">
    <property type="component" value="Unassembled WGS sequence"/>
</dbReference>
<evidence type="ECO:0000313" key="1">
    <source>
        <dbReference type="EMBL" id="CAJ1409975.1"/>
    </source>
</evidence>
<reference evidence="1" key="1">
    <citation type="submission" date="2023-08" db="EMBL/GenBank/DDBJ databases">
        <authorList>
            <person name="Chen Y."/>
            <person name="Shah S."/>
            <person name="Dougan E. K."/>
            <person name="Thang M."/>
            <person name="Chan C."/>
        </authorList>
    </citation>
    <scope>NUCLEOTIDE SEQUENCE</scope>
</reference>
<name>A0AA36JPE8_9DINO</name>
<protein>
    <submittedName>
        <fullName evidence="1">Uncharacterized protein</fullName>
    </submittedName>
</protein>
<dbReference type="AlphaFoldDB" id="A0AA36JPE8"/>
<gene>
    <name evidence="1" type="ORF">EVOR1521_LOCUS30933</name>
</gene>
<organism evidence="1 2">
    <name type="scientific">Effrenium voratum</name>
    <dbReference type="NCBI Taxonomy" id="2562239"/>
    <lineage>
        <taxon>Eukaryota</taxon>
        <taxon>Sar</taxon>
        <taxon>Alveolata</taxon>
        <taxon>Dinophyceae</taxon>
        <taxon>Suessiales</taxon>
        <taxon>Symbiodiniaceae</taxon>
        <taxon>Effrenium</taxon>
    </lineage>
</organism>